<organism evidence="2 3">
    <name type="scientific">Micromonospora pattaloongensis</name>
    <dbReference type="NCBI Taxonomy" id="405436"/>
    <lineage>
        <taxon>Bacteria</taxon>
        <taxon>Bacillati</taxon>
        <taxon>Actinomycetota</taxon>
        <taxon>Actinomycetes</taxon>
        <taxon>Micromonosporales</taxon>
        <taxon>Micromonosporaceae</taxon>
        <taxon>Micromonospora</taxon>
    </lineage>
</organism>
<proteinExistence type="predicted"/>
<gene>
    <name evidence="2" type="ORF">SAMN05444365_10630</name>
</gene>
<feature type="region of interest" description="Disordered" evidence="1">
    <location>
        <begin position="1"/>
        <end position="23"/>
    </location>
</feature>
<dbReference type="AlphaFoldDB" id="A0A1H3QMZ0"/>
<evidence type="ECO:0000256" key="1">
    <source>
        <dbReference type="SAM" id="MobiDB-lite"/>
    </source>
</evidence>
<keyword evidence="3" id="KW-1185">Reference proteome</keyword>
<dbReference type="STRING" id="405436.SAMN05444365_10630"/>
<dbReference type="Proteomes" id="UP000242415">
    <property type="component" value="Unassembled WGS sequence"/>
</dbReference>
<name>A0A1H3QMZ0_9ACTN</name>
<reference evidence="3" key="1">
    <citation type="submission" date="2016-10" db="EMBL/GenBank/DDBJ databases">
        <authorList>
            <person name="Varghese N."/>
            <person name="Submissions S."/>
        </authorList>
    </citation>
    <scope>NUCLEOTIDE SEQUENCE [LARGE SCALE GENOMIC DNA]</scope>
    <source>
        <strain evidence="3">DSM 45245</strain>
    </source>
</reference>
<protein>
    <submittedName>
        <fullName evidence="2">Uncharacterized protein</fullName>
    </submittedName>
</protein>
<dbReference type="RefSeq" id="WP_139307332.1">
    <property type="nucleotide sequence ID" value="NZ_FNPH01000006.1"/>
</dbReference>
<accession>A0A1H3QMZ0</accession>
<sequence>MDPRSNGRRADGTRPDRRHTWHRMDPSGLIERLTQAQALLQQAAVVAAATDGARLSAMAELQRRLGEERHDDAHRRRYR</sequence>
<evidence type="ECO:0000313" key="2">
    <source>
        <dbReference type="EMBL" id="SDZ14954.1"/>
    </source>
</evidence>
<evidence type="ECO:0000313" key="3">
    <source>
        <dbReference type="Proteomes" id="UP000242415"/>
    </source>
</evidence>
<dbReference type="EMBL" id="FNPH01000006">
    <property type="protein sequence ID" value="SDZ14954.1"/>
    <property type="molecule type" value="Genomic_DNA"/>
</dbReference>
<feature type="compositionally biased region" description="Basic and acidic residues" evidence="1">
    <location>
        <begin position="1"/>
        <end position="15"/>
    </location>
</feature>